<name>A0ABP7FGL5_9ACTN</name>
<dbReference type="PROSITE" id="PS50893">
    <property type="entry name" value="ABC_TRANSPORTER_2"/>
    <property type="match status" value="1"/>
</dbReference>
<accession>A0ABP7FGL5</accession>
<dbReference type="InterPro" id="IPR013563">
    <property type="entry name" value="Oligopep_ABC_C"/>
</dbReference>
<evidence type="ECO:0000256" key="4">
    <source>
        <dbReference type="ARBA" id="ARBA00022840"/>
    </source>
</evidence>
<sequence length="344" mass="35865">MSAVDAPRAGEPLLTVSGLSVSYGPSPGARGRGTRVLSGVDLTVRAGEIVGIIGETGSGKTTLARAAVGLVRPEPGAALRFAGHDLVRMRGAELREFRRSGALQYMFQDPLRSQDPELTVRAVVAEPLAAARRGDRRERAARADEALRLVGLDPAAHGERTPGELSGGQRQRVSLARALVTRPRLLITDEPASALDASNRNLVLGLLARLRAELGLAVAVVSHDLGSLAGLADRVAVLYRGRLVEDGPAAEVLEAPRHPYAALLAASAPRVGATGGPRPAQLRPAADREPWPEGLGCVFAPRCRFAGPACEREPEPAPAAGSAPGPAHTVACHHAADWRAEVAA</sequence>
<dbReference type="PANTHER" id="PTHR43776">
    <property type="entry name" value="TRANSPORT ATP-BINDING PROTEIN"/>
    <property type="match status" value="1"/>
</dbReference>
<keyword evidence="3" id="KW-0547">Nucleotide-binding</keyword>
<dbReference type="Gene3D" id="3.40.50.300">
    <property type="entry name" value="P-loop containing nucleotide triphosphate hydrolases"/>
    <property type="match status" value="1"/>
</dbReference>
<evidence type="ECO:0000259" key="6">
    <source>
        <dbReference type="PROSITE" id="PS50893"/>
    </source>
</evidence>
<dbReference type="PROSITE" id="PS00211">
    <property type="entry name" value="ABC_TRANSPORTER_1"/>
    <property type="match status" value="1"/>
</dbReference>
<keyword evidence="4" id="KW-0067">ATP-binding</keyword>
<comment type="similarity">
    <text evidence="1">Belongs to the ABC transporter superfamily.</text>
</comment>
<dbReference type="Pfam" id="PF00005">
    <property type="entry name" value="ABC_tran"/>
    <property type="match status" value="1"/>
</dbReference>
<reference evidence="8" key="1">
    <citation type="journal article" date="2019" name="Int. J. Syst. Evol. Microbiol.">
        <title>The Global Catalogue of Microorganisms (GCM) 10K type strain sequencing project: providing services to taxonomists for standard genome sequencing and annotation.</title>
        <authorList>
            <consortium name="The Broad Institute Genomics Platform"/>
            <consortium name="The Broad Institute Genome Sequencing Center for Infectious Disease"/>
            <person name="Wu L."/>
            <person name="Ma J."/>
        </authorList>
    </citation>
    <scope>NUCLEOTIDE SEQUENCE [LARGE SCALE GENOMIC DNA]</scope>
    <source>
        <strain evidence="8">JCM 30846</strain>
    </source>
</reference>
<dbReference type="InterPro" id="IPR003439">
    <property type="entry name" value="ABC_transporter-like_ATP-bd"/>
</dbReference>
<keyword evidence="2" id="KW-0813">Transport</keyword>
<evidence type="ECO:0000256" key="2">
    <source>
        <dbReference type="ARBA" id="ARBA00022448"/>
    </source>
</evidence>
<dbReference type="RefSeq" id="WP_345648923.1">
    <property type="nucleotide sequence ID" value="NZ_BAABEP010000028.1"/>
</dbReference>
<dbReference type="Proteomes" id="UP001499884">
    <property type="component" value="Unassembled WGS sequence"/>
</dbReference>
<dbReference type="InterPro" id="IPR027417">
    <property type="entry name" value="P-loop_NTPase"/>
</dbReference>
<evidence type="ECO:0000313" key="8">
    <source>
        <dbReference type="Proteomes" id="UP001499884"/>
    </source>
</evidence>
<evidence type="ECO:0000313" key="7">
    <source>
        <dbReference type="EMBL" id="GAA3738036.1"/>
    </source>
</evidence>
<proteinExistence type="inferred from homology"/>
<feature type="compositionally biased region" description="Low complexity" evidence="5">
    <location>
        <begin position="318"/>
        <end position="327"/>
    </location>
</feature>
<dbReference type="EMBL" id="BAABEP010000028">
    <property type="protein sequence ID" value="GAA3738036.1"/>
    <property type="molecule type" value="Genomic_DNA"/>
</dbReference>
<organism evidence="7 8">
    <name type="scientific">Streptomyces tremellae</name>
    <dbReference type="NCBI Taxonomy" id="1124239"/>
    <lineage>
        <taxon>Bacteria</taxon>
        <taxon>Bacillati</taxon>
        <taxon>Actinomycetota</taxon>
        <taxon>Actinomycetes</taxon>
        <taxon>Kitasatosporales</taxon>
        <taxon>Streptomycetaceae</taxon>
        <taxon>Streptomyces</taxon>
    </lineage>
</organism>
<protein>
    <recommendedName>
        <fullName evidence="6">ABC transporter domain-containing protein</fullName>
    </recommendedName>
</protein>
<dbReference type="NCBIfam" id="TIGR01727">
    <property type="entry name" value="oligo_HPY"/>
    <property type="match status" value="1"/>
</dbReference>
<evidence type="ECO:0000256" key="3">
    <source>
        <dbReference type="ARBA" id="ARBA00022741"/>
    </source>
</evidence>
<comment type="caution">
    <text evidence="7">The sequence shown here is derived from an EMBL/GenBank/DDBJ whole genome shotgun (WGS) entry which is preliminary data.</text>
</comment>
<keyword evidence="8" id="KW-1185">Reference proteome</keyword>
<gene>
    <name evidence="7" type="ORF">GCM10023082_39090</name>
</gene>
<dbReference type="InterPro" id="IPR050319">
    <property type="entry name" value="ABC_transp_ATP-bind"/>
</dbReference>
<evidence type="ECO:0000256" key="5">
    <source>
        <dbReference type="SAM" id="MobiDB-lite"/>
    </source>
</evidence>
<dbReference type="PANTHER" id="PTHR43776:SF7">
    <property type="entry name" value="D,D-DIPEPTIDE TRANSPORT ATP-BINDING PROTEIN DDPF-RELATED"/>
    <property type="match status" value="1"/>
</dbReference>
<dbReference type="CDD" id="cd03257">
    <property type="entry name" value="ABC_NikE_OppD_transporters"/>
    <property type="match status" value="1"/>
</dbReference>
<dbReference type="SUPFAM" id="SSF52540">
    <property type="entry name" value="P-loop containing nucleoside triphosphate hydrolases"/>
    <property type="match status" value="1"/>
</dbReference>
<dbReference type="InterPro" id="IPR003593">
    <property type="entry name" value="AAA+_ATPase"/>
</dbReference>
<feature type="domain" description="ABC transporter" evidence="6">
    <location>
        <begin position="14"/>
        <end position="265"/>
    </location>
</feature>
<feature type="region of interest" description="Disordered" evidence="5">
    <location>
        <begin position="310"/>
        <end position="329"/>
    </location>
</feature>
<evidence type="ECO:0000256" key="1">
    <source>
        <dbReference type="ARBA" id="ARBA00005417"/>
    </source>
</evidence>
<dbReference type="SMART" id="SM00382">
    <property type="entry name" value="AAA"/>
    <property type="match status" value="1"/>
</dbReference>
<dbReference type="InterPro" id="IPR017871">
    <property type="entry name" value="ABC_transporter-like_CS"/>
</dbReference>
<dbReference type="Pfam" id="PF08352">
    <property type="entry name" value="oligo_HPY"/>
    <property type="match status" value="1"/>
</dbReference>